<keyword evidence="2" id="KW-1185">Reference proteome</keyword>
<name>A0A1I5M6M2_9BACI</name>
<reference evidence="2" key="1">
    <citation type="submission" date="2016-10" db="EMBL/GenBank/DDBJ databases">
        <authorList>
            <person name="Varghese N."/>
            <person name="Submissions S."/>
        </authorList>
    </citation>
    <scope>NUCLEOTIDE SEQUENCE [LARGE SCALE GENOMIC DNA]</scope>
    <source>
        <strain evidence="2">S7</strain>
    </source>
</reference>
<sequence length="87" mass="9940">MAGPAYVSELWMVEAQKRIHHGHHPGVPAPNVGGVRRFAAVIPNQEDDRYESVIQSGWYREAFSSLYRDGKVIFLPRVIRKKRHTTA</sequence>
<gene>
    <name evidence="1" type="ORF">SAMN05518683_102121</name>
</gene>
<dbReference type="STRING" id="1884432.SAMN05518683_102121"/>
<dbReference type="AlphaFoldDB" id="A0A1I5M6M2"/>
<evidence type="ECO:0000313" key="1">
    <source>
        <dbReference type="EMBL" id="SFP05232.1"/>
    </source>
</evidence>
<organism evidence="1 2">
    <name type="scientific">Salibacterium halotolerans</name>
    <dbReference type="NCBI Taxonomy" id="1884432"/>
    <lineage>
        <taxon>Bacteria</taxon>
        <taxon>Bacillati</taxon>
        <taxon>Bacillota</taxon>
        <taxon>Bacilli</taxon>
        <taxon>Bacillales</taxon>
        <taxon>Bacillaceae</taxon>
    </lineage>
</organism>
<dbReference type="Proteomes" id="UP000198892">
    <property type="component" value="Unassembled WGS sequence"/>
</dbReference>
<protein>
    <submittedName>
        <fullName evidence="1">Uncharacterized protein</fullName>
    </submittedName>
</protein>
<accession>A0A1I5M6M2</accession>
<proteinExistence type="predicted"/>
<evidence type="ECO:0000313" key="2">
    <source>
        <dbReference type="Proteomes" id="UP000198892"/>
    </source>
</evidence>
<dbReference type="EMBL" id="FOXD01000002">
    <property type="protein sequence ID" value="SFP05232.1"/>
    <property type="molecule type" value="Genomic_DNA"/>
</dbReference>